<dbReference type="AlphaFoldDB" id="A0A1U7YN74"/>
<evidence type="ECO:0000313" key="2">
    <source>
        <dbReference type="Proteomes" id="UP000189701"/>
    </source>
</evidence>
<dbReference type="InterPro" id="IPR012337">
    <property type="entry name" value="RNaseH-like_sf"/>
</dbReference>
<dbReference type="SUPFAM" id="SSF56672">
    <property type="entry name" value="DNA/RNA polymerases"/>
    <property type="match status" value="1"/>
</dbReference>
<reference evidence="2" key="1">
    <citation type="journal article" date="2013" name="Genome Biol.">
        <title>Reference genomes and transcriptomes of Nicotiana sylvestris and Nicotiana tomentosiformis.</title>
        <authorList>
            <person name="Sierro N."/>
            <person name="Battey J.N."/>
            <person name="Ouadi S."/>
            <person name="Bovet L."/>
            <person name="Goepfert S."/>
            <person name="Bakaher N."/>
            <person name="Peitsch M.C."/>
            <person name="Ivanov N.V."/>
        </authorList>
    </citation>
    <scope>NUCLEOTIDE SEQUENCE [LARGE SCALE GENOMIC DNA]</scope>
</reference>
<organism evidence="2 3">
    <name type="scientific">Nicotiana sylvestris</name>
    <name type="common">Wood tobacco</name>
    <name type="synonym">South American tobacco</name>
    <dbReference type="NCBI Taxonomy" id="4096"/>
    <lineage>
        <taxon>Eukaryota</taxon>
        <taxon>Viridiplantae</taxon>
        <taxon>Streptophyta</taxon>
        <taxon>Embryophyta</taxon>
        <taxon>Tracheophyta</taxon>
        <taxon>Spermatophyta</taxon>
        <taxon>Magnoliopsida</taxon>
        <taxon>eudicotyledons</taxon>
        <taxon>Gunneridae</taxon>
        <taxon>Pentapetalae</taxon>
        <taxon>asterids</taxon>
        <taxon>lamiids</taxon>
        <taxon>Solanales</taxon>
        <taxon>Solanaceae</taxon>
        <taxon>Nicotianoideae</taxon>
        <taxon>Nicotianeae</taxon>
        <taxon>Nicotiana</taxon>
    </lineage>
</organism>
<protein>
    <submittedName>
        <fullName evidence="3">Uncharacterized protein LOC104249760</fullName>
    </submittedName>
</protein>
<dbReference type="PANTHER" id="PTHR48475:SF2">
    <property type="entry name" value="RIBONUCLEASE H"/>
    <property type="match status" value="1"/>
</dbReference>
<dbReference type="SUPFAM" id="SSF53098">
    <property type="entry name" value="Ribonuclease H-like"/>
    <property type="match status" value="1"/>
</dbReference>
<name>A0A1U7YN74_NICSY</name>
<keyword evidence="2" id="KW-1185">Reference proteome</keyword>
<evidence type="ECO:0000313" key="3">
    <source>
        <dbReference type="RefSeq" id="XP_009804548.1"/>
    </source>
</evidence>
<evidence type="ECO:0000259" key="1">
    <source>
        <dbReference type="PROSITE" id="PS50878"/>
    </source>
</evidence>
<dbReference type="Proteomes" id="UP000189701">
    <property type="component" value="Unplaced"/>
</dbReference>
<dbReference type="InterPro" id="IPR043128">
    <property type="entry name" value="Rev_trsase/Diguanyl_cyclase"/>
</dbReference>
<accession>A0A1U7YN74</accession>
<dbReference type="PANTHER" id="PTHR48475">
    <property type="entry name" value="RIBONUCLEASE H"/>
    <property type="match status" value="1"/>
</dbReference>
<dbReference type="Gene3D" id="3.30.70.270">
    <property type="match status" value="2"/>
</dbReference>
<dbReference type="Gene3D" id="3.30.420.10">
    <property type="entry name" value="Ribonuclease H-like superfamily/Ribonuclease H"/>
    <property type="match status" value="1"/>
</dbReference>
<dbReference type="eggNOG" id="KOG0017">
    <property type="taxonomic scope" value="Eukaryota"/>
</dbReference>
<dbReference type="InterPro" id="IPR036397">
    <property type="entry name" value="RNaseH_sf"/>
</dbReference>
<gene>
    <name evidence="3" type="primary">LOC104249760</name>
</gene>
<dbReference type="STRING" id="4096.A0A1U7YN74"/>
<dbReference type="GO" id="GO:0003676">
    <property type="term" value="F:nucleic acid binding"/>
    <property type="evidence" value="ECO:0007669"/>
    <property type="project" value="InterPro"/>
</dbReference>
<reference evidence="3" key="2">
    <citation type="submission" date="2025-08" db="UniProtKB">
        <authorList>
            <consortium name="RefSeq"/>
        </authorList>
    </citation>
    <scope>IDENTIFICATION</scope>
    <source>
        <tissue evidence="3">Leaf</tissue>
    </source>
</reference>
<dbReference type="RefSeq" id="XP_009804548.1">
    <property type="nucleotide sequence ID" value="XM_009806246.1"/>
</dbReference>
<sequence>MEVYIDDMLVKSQQSGDHISHLSDTFRVLQKFNIKLNPEKFAFGVSLGKFLGFLVSNRRSEVNTTQIKVIEEIPDMLTTLKKQDQFEWSEECQQALKNLKTYLSNPSLLAKPNVGERLLIYLAIPRDENVKADTLANLASAADVTSNENASYGTVPEDKKKSSRASKKGCSILFKVRQSLSKNDRCTLSKVPRAFSNGICNERDTRGALWKSHKRAITDRITSTPYHLVGNGQAESTNKVIVNNLKKRLEESKGNWSELLPGVLWAYHTTTKTSTGETPISLVYGAEALIPVEIGEPSMRYT</sequence>
<proteinExistence type="predicted"/>
<dbReference type="InterPro" id="IPR043502">
    <property type="entry name" value="DNA/RNA_pol_sf"/>
</dbReference>
<dbReference type="InterPro" id="IPR000477">
    <property type="entry name" value="RT_dom"/>
</dbReference>
<dbReference type="PROSITE" id="PS50878">
    <property type="entry name" value="RT_POL"/>
    <property type="match status" value="1"/>
</dbReference>
<feature type="domain" description="Reverse transcriptase" evidence="1">
    <location>
        <begin position="1"/>
        <end position="55"/>
    </location>
</feature>